<dbReference type="SUPFAM" id="SSF53218">
    <property type="entry name" value="Molybdenum cofactor biosynthesis proteins"/>
    <property type="match status" value="1"/>
</dbReference>
<dbReference type="InterPro" id="IPR012245">
    <property type="entry name" value="MoaB"/>
</dbReference>
<dbReference type="Pfam" id="PF00994">
    <property type="entry name" value="MoCF_biosynth"/>
    <property type="match status" value="1"/>
</dbReference>
<evidence type="ECO:0000313" key="4">
    <source>
        <dbReference type="EMBL" id="APX97891.1"/>
    </source>
</evidence>
<keyword evidence="6" id="KW-1185">Reference proteome</keyword>
<dbReference type="KEGG" id="hda:BB347_15425"/>
<proteinExistence type="inferred from homology"/>
<name>A0A1N7EKL8_9EURY</name>
<dbReference type="GO" id="GO:0006777">
    <property type="term" value="P:Mo-molybdopterin cofactor biosynthetic process"/>
    <property type="evidence" value="ECO:0007669"/>
    <property type="project" value="UniProtKB-KW"/>
</dbReference>
<dbReference type="RefSeq" id="WP_076582567.1">
    <property type="nucleotide sequence ID" value="NZ_CP019327.1"/>
</dbReference>
<dbReference type="Proteomes" id="UP000185687">
    <property type="component" value="Unassembled WGS sequence"/>
</dbReference>
<dbReference type="Gene3D" id="3.40.980.10">
    <property type="entry name" value="MoaB/Mog-like domain"/>
    <property type="match status" value="1"/>
</dbReference>
<evidence type="ECO:0000256" key="2">
    <source>
        <dbReference type="ARBA" id="ARBA00023150"/>
    </source>
</evidence>
<feature type="domain" description="MoaB/Mog" evidence="3">
    <location>
        <begin position="25"/>
        <end position="174"/>
    </location>
</feature>
<dbReference type="PROSITE" id="PS01078">
    <property type="entry name" value="MOCF_BIOSYNTHESIS_1"/>
    <property type="match status" value="1"/>
</dbReference>
<dbReference type="InterPro" id="IPR036425">
    <property type="entry name" value="MoaB/Mog-like_dom_sf"/>
</dbReference>
<evidence type="ECO:0000313" key="7">
    <source>
        <dbReference type="Proteomes" id="UP000187321"/>
    </source>
</evidence>
<evidence type="ECO:0000313" key="5">
    <source>
        <dbReference type="EMBL" id="SIR88632.1"/>
    </source>
</evidence>
<dbReference type="PIRSF" id="PIRSF006443">
    <property type="entry name" value="MoaB"/>
    <property type="match status" value="1"/>
</dbReference>
<organism evidence="5 6">
    <name type="scientific">Natronorubrum daqingense</name>
    <dbReference type="NCBI Taxonomy" id="588898"/>
    <lineage>
        <taxon>Archaea</taxon>
        <taxon>Methanobacteriati</taxon>
        <taxon>Methanobacteriota</taxon>
        <taxon>Stenosarchaea group</taxon>
        <taxon>Halobacteria</taxon>
        <taxon>Halobacteriales</taxon>
        <taxon>Natrialbaceae</taxon>
        <taxon>Natronorubrum</taxon>
    </lineage>
</organism>
<evidence type="ECO:0000259" key="3">
    <source>
        <dbReference type="SMART" id="SM00852"/>
    </source>
</evidence>
<dbReference type="AlphaFoldDB" id="A0A1N7EKL8"/>
<accession>A0A1N7EKL8</accession>
<keyword evidence="2" id="KW-0501">Molybdenum cofactor biosynthesis</keyword>
<protein>
    <submittedName>
        <fullName evidence="5">Molybdenum cofactor biosynthesis protein B</fullName>
    </submittedName>
    <submittedName>
        <fullName evidence="4">Molybdenum cofactor biosynthesis protein MoaB</fullName>
    </submittedName>
</protein>
<dbReference type="GeneID" id="30957362"/>
<comment type="similarity">
    <text evidence="1">Belongs to the MoaB/Mog family.</text>
</comment>
<dbReference type="InterPro" id="IPR001453">
    <property type="entry name" value="MoaB/Mog_dom"/>
</dbReference>
<dbReference type="EMBL" id="CP019327">
    <property type="protein sequence ID" value="APX97891.1"/>
    <property type="molecule type" value="Genomic_DNA"/>
</dbReference>
<gene>
    <name evidence="4" type="ORF">BB347_15425</name>
    <name evidence="5" type="ORF">SAMN05421809_2662</name>
</gene>
<reference evidence="4 7" key="1">
    <citation type="submission" date="2017-01" db="EMBL/GenBank/DDBJ databases">
        <title>Complete genome sequence of Haloterrigena daqingensis type strain (JX313T).</title>
        <authorList>
            <person name="Shuang W."/>
        </authorList>
    </citation>
    <scope>NUCLEOTIDE SEQUENCE [LARGE SCALE GENOMIC DNA]</scope>
    <source>
        <strain evidence="4 7">JX313</strain>
    </source>
</reference>
<dbReference type="PANTHER" id="PTHR43232">
    <property type="entry name" value="MOLYBDENUM COFACTOR BIOSYNTHESIS PROTEIN B"/>
    <property type="match status" value="1"/>
</dbReference>
<dbReference type="PANTHER" id="PTHR43232:SF2">
    <property type="entry name" value="MOLYBDENUM COFACTOR BIOSYNTHESIS PROTEIN B"/>
    <property type="match status" value="1"/>
</dbReference>
<dbReference type="NCBIfam" id="TIGR00177">
    <property type="entry name" value="molyb_syn"/>
    <property type="match status" value="1"/>
</dbReference>
<sequence length="197" mass="21195">MTTDRDDRRGTDDHGHDIIDPLYVGIVTVSSSRAQADEAEPDDPGGDTIQECFEAEGHEVQERLLVRDDYSSIRTAVRGLVARRDIDVVVTTGGTGVTADDVSPEATSSLFERELPGFGELFRSLSWDEIGTRAMASRATAGIAVDTPVFCLPGSTGACQTACEKLIVPETPHLAGLATRHRTEATDQSLSAYQDEN</sequence>
<dbReference type="CDD" id="cd00886">
    <property type="entry name" value="MogA_MoaB"/>
    <property type="match status" value="1"/>
</dbReference>
<evidence type="ECO:0000256" key="1">
    <source>
        <dbReference type="ARBA" id="ARBA00006112"/>
    </source>
</evidence>
<dbReference type="EMBL" id="FTNP01000004">
    <property type="protein sequence ID" value="SIR88632.1"/>
    <property type="molecule type" value="Genomic_DNA"/>
</dbReference>
<dbReference type="Proteomes" id="UP000187321">
    <property type="component" value="Chromosome"/>
</dbReference>
<dbReference type="STRING" id="588898.BB347_15425"/>
<dbReference type="InterPro" id="IPR008284">
    <property type="entry name" value="MoCF_biosynth_CS"/>
</dbReference>
<dbReference type="SMART" id="SM00852">
    <property type="entry name" value="MoCF_biosynth"/>
    <property type="match status" value="1"/>
</dbReference>
<evidence type="ECO:0000313" key="6">
    <source>
        <dbReference type="Proteomes" id="UP000185687"/>
    </source>
</evidence>
<reference evidence="5 6" key="2">
    <citation type="submission" date="2017-01" db="EMBL/GenBank/DDBJ databases">
        <authorList>
            <person name="Mah S.A."/>
            <person name="Swanson W.J."/>
            <person name="Moy G.W."/>
            <person name="Vacquier V.D."/>
        </authorList>
    </citation>
    <scope>NUCLEOTIDE SEQUENCE [LARGE SCALE GENOMIC DNA]</scope>
    <source>
        <strain evidence="5 6">CGMCC 1.8909</strain>
    </source>
</reference>
<dbReference type="OrthoDB" id="205337at2157"/>
<dbReference type="GO" id="GO:0005829">
    <property type="term" value="C:cytosol"/>
    <property type="evidence" value="ECO:0007669"/>
    <property type="project" value="TreeGrafter"/>
</dbReference>